<comment type="similarity">
    <text evidence="2">Belongs to the SLX4 family.</text>
</comment>
<dbReference type="PANTHER" id="PTHR21541:SF3">
    <property type="entry name" value="STRUCTURE-SPECIFIC ENDONUCLEASE SUBUNIT SLX4"/>
    <property type="match status" value="1"/>
</dbReference>
<feature type="compositionally biased region" description="Low complexity" evidence="8">
    <location>
        <begin position="89"/>
        <end position="100"/>
    </location>
</feature>
<feature type="region of interest" description="Disordered" evidence="8">
    <location>
        <begin position="302"/>
        <end position="322"/>
    </location>
</feature>
<dbReference type="InterPro" id="IPR011333">
    <property type="entry name" value="SKP1/BTB/POZ_sf"/>
</dbReference>
<feature type="region of interest" description="Disordered" evidence="8">
    <location>
        <begin position="1047"/>
        <end position="1124"/>
    </location>
</feature>
<feature type="region of interest" description="Disordered" evidence="8">
    <location>
        <begin position="73"/>
        <end position="102"/>
    </location>
</feature>
<dbReference type="Proteomes" id="UP000827092">
    <property type="component" value="Unassembled WGS sequence"/>
</dbReference>
<feature type="region of interest" description="Disordered" evidence="8">
    <location>
        <begin position="276"/>
        <end position="295"/>
    </location>
</feature>
<evidence type="ECO:0000256" key="3">
    <source>
        <dbReference type="ARBA" id="ARBA00022763"/>
    </source>
</evidence>
<dbReference type="GO" id="GO:0033557">
    <property type="term" value="C:Slx1-Slx4 complex"/>
    <property type="evidence" value="ECO:0007669"/>
    <property type="project" value="InterPro"/>
</dbReference>
<evidence type="ECO:0000256" key="5">
    <source>
        <dbReference type="ARBA" id="ARBA00023204"/>
    </source>
</evidence>
<feature type="compositionally biased region" description="Polar residues" evidence="8">
    <location>
        <begin position="280"/>
        <end position="293"/>
    </location>
</feature>
<dbReference type="PANTHER" id="PTHR21541">
    <property type="entry name" value="BTB POZ DOMAIN CONTAINING 12"/>
    <property type="match status" value="1"/>
</dbReference>
<feature type="compositionally biased region" description="Basic and acidic residues" evidence="8">
    <location>
        <begin position="1107"/>
        <end position="1117"/>
    </location>
</feature>
<keyword evidence="11" id="KW-1185">Reference proteome</keyword>
<dbReference type="GO" id="GO:0006260">
    <property type="term" value="P:DNA replication"/>
    <property type="evidence" value="ECO:0007669"/>
    <property type="project" value="InterPro"/>
</dbReference>
<name>A0AAV6VJK5_9ARAC</name>
<evidence type="ECO:0000256" key="4">
    <source>
        <dbReference type="ARBA" id="ARBA00023172"/>
    </source>
</evidence>
<feature type="compositionally biased region" description="Low complexity" evidence="8">
    <location>
        <begin position="1285"/>
        <end position="1294"/>
    </location>
</feature>
<comment type="subcellular location">
    <subcellularLocation>
        <location evidence="1">Nucleus</location>
    </subcellularLocation>
</comment>
<dbReference type="Pfam" id="PF00651">
    <property type="entry name" value="BTB"/>
    <property type="match status" value="1"/>
</dbReference>
<dbReference type="PROSITE" id="PS50097">
    <property type="entry name" value="BTB"/>
    <property type="match status" value="1"/>
</dbReference>
<dbReference type="EMBL" id="JAFNEN010000074">
    <property type="protein sequence ID" value="KAG8196089.1"/>
    <property type="molecule type" value="Genomic_DNA"/>
</dbReference>
<keyword evidence="4" id="KW-0233">DNA recombination</keyword>
<feature type="compositionally biased region" description="Polar residues" evidence="8">
    <location>
        <begin position="1186"/>
        <end position="1205"/>
    </location>
</feature>
<evidence type="ECO:0000256" key="7">
    <source>
        <dbReference type="ARBA" id="ARBA00029496"/>
    </source>
</evidence>
<dbReference type="GO" id="GO:0006281">
    <property type="term" value="P:DNA repair"/>
    <property type="evidence" value="ECO:0007669"/>
    <property type="project" value="UniProtKB-KW"/>
</dbReference>
<evidence type="ECO:0000313" key="10">
    <source>
        <dbReference type="EMBL" id="KAG8196089.1"/>
    </source>
</evidence>
<keyword evidence="5" id="KW-0234">DNA repair</keyword>
<proteinExistence type="inferred from homology"/>
<dbReference type="CDD" id="cd22999">
    <property type="entry name" value="SAP_SLX4"/>
    <property type="match status" value="1"/>
</dbReference>
<accession>A0AAV6VJK5</accession>
<evidence type="ECO:0000256" key="2">
    <source>
        <dbReference type="ARBA" id="ARBA00006661"/>
    </source>
</evidence>
<keyword evidence="3" id="KW-0227">DNA damage</keyword>
<dbReference type="Gene3D" id="3.30.710.10">
    <property type="entry name" value="Potassium Channel Kv1.1, Chain A"/>
    <property type="match status" value="1"/>
</dbReference>
<protein>
    <recommendedName>
        <fullName evidence="7">Structure-specific endonuclease subunit SLX4</fullName>
    </recommendedName>
</protein>
<feature type="domain" description="BTB" evidence="9">
    <location>
        <begin position="462"/>
        <end position="529"/>
    </location>
</feature>
<evidence type="ECO:0000313" key="11">
    <source>
        <dbReference type="Proteomes" id="UP000827092"/>
    </source>
</evidence>
<feature type="compositionally biased region" description="Polar residues" evidence="8">
    <location>
        <begin position="1047"/>
        <end position="1077"/>
    </location>
</feature>
<dbReference type="InterPro" id="IPR018574">
    <property type="entry name" value="Structure-sp_endonuc_su_Slx4"/>
</dbReference>
<feature type="region of interest" description="Disordered" evidence="8">
    <location>
        <begin position="1182"/>
        <end position="1309"/>
    </location>
</feature>
<evidence type="ECO:0000256" key="8">
    <source>
        <dbReference type="SAM" id="MobiDB-lite"/>
    </source>
</evidence>
<evidence type="ECO:0000256" key="6">
    <source>
        <dbReference type="ARBA" id="ARBA00023242"/>
    </source>
</evidence>
<evidence type="ECO:0000256" key="1">
    <source>
        <dbReference type="ARBA" id="ARBA00004123"/>
    </source>
</evidence>
<reference evidence="10 11" key="1">
    <citation type="journal article" date="2022" name="Nat. Ecol. Evol.">
        <title>A masculinizing supergene underlies an exaggerated male reproductive morph in a spider.</title>
        <authorList>
            <person name="Hendrickx F."/>
            <person name="De Corte Z."/>
            <person name="Sonet G."/>
            <person name="Van Belleghem S.M."/>
            <person name="Kostlbacher S."/>
            <person name="Vangestel C."/>
        </authorList>
    </citation>
    <scope>NUCLEOTIDE SEQUENCE [LARGE SCALE GENOMIC DNA]</scope>
    <source>
        <strain evidence="10">W744_W776</strain>
    </source>
</reference>
<dbReference type="InterPro" id="IPR000210">
    <property type="entry name" value="BTB/POZ_dom"/>
</dbReference>
<evidence type="ECO:0000259" key="9">
    <source>
        <dbReference type="PROSITE" id="PS50097"/>
    </source>
</evidence>
<comment type="caution">
    <text evidence="10">The sequence shown here is derived from an EMBL/GenBank/DDBJ whole genome shotgun (WGS) entry which is preliminary data.</text>
</comment>
<dbReference type="Pfam" id="PF09494">
    <property type="entry name" value="Slx4"/>
    <property type="match status" value="1"/>
</dbReference>
<keyword evidence="6" id="KW-0539">Nucleus</keyword>
<gene>
    <name evidence="10" type="ORF">JTE90_007828</name>
</gene>
<organism evidence="10 11">
    <name type="scientific">Oedothorax gibbosus</name>
    <dbReference type="NCBI Taxonomy" id="931172"/>
    <lineage>
        <taxon>Eukaryota</taxon>
        <taxon>Metazoa</taxon>
        <taxon>Ecdysozoa</taxon>
        <taxon>Arthropoda</taxon>
        <taxon>Chelicerata</taxon>
        <taxon>Arachnida</taxon>
        <taxon>Araneae</taxon>
        <taxon>Araneomorphae</taxon>
        <taxon>Entelegynae</taxon>
        <taxon>Araneoidea</taxon>
        <taxon>Linyphiidae</taxon>
        <taxon>Erigoninae</taxon>
        <taxon>Oedothorax</taxon>
    </lineage>
</organism>
<dbReference type="SUPFAM" id="SSF54695">
    <property type="entry name" value="POZ domain"/>
    <property type="match status" value="1"/>
</dbReference>
<dbReference type="GO" id="GO:0000712">
    <property type="term" value="P:resolution of meiotic recombination intermediates"/>
    <property type="evidence" value="ECO:0007669"/>
    <property type="project" value="TreeGrafter"/>
</dbReference>
<sequence length="1410" mass="157286">MRKGTSQPTKKIPITEKENLFSQYIYAPSTSYKPLHAPTSLRNRVLPQNTQLLTMEVNPNLCINSGECIMDEDISEVPPKDPKIKSKSLKSSSSETSSLSARKTTLNETFDDFQENKMENRVKSKIAGKKQEDLSFVCMMCQKDFTHLTIEERTLHVNQCIDYHSSAVATSQSSSPTTIVLDCPLCFKSQPSHEARKTHIKKCGKSKGLSVQSVIQAVHLQEKHALERQALGLPLNVKPKPVKTQKKPAVKKCALEPKSAMQSDIQLAKALSLSLKENESQSQSHIPSTSGENLSIERLKPPAEFQNPGRPPPKKKRGITQTPLLVLRTEEERTKIISDKVNAVIVSSSNNEAISENFEEREHAQGKNNAAYLWNLSSTAVEKSQYYVEQLLDWIKPSDVEIGSKLCNLSQVAGHRIYTQLPCDYTFSCNNNKDETEVAVDSDSSLSLTNSLRSLIGNFWMSDVDIHTASGIVIPAHKLLLALRCPALKNAFDAPIVGSKHILNWENTSFDAALHFLNFIYTGATEWKEEIIDELTQLAKKYKVDDLLEILNDSETLELLICEDPETSAITPMDHDSAHKDVNLNVDSLKSKEDSSILPQGKDPALSFSGDLNPLPNNYFKEFNPIAVQPETDFECTFIKMSNSTYSLNVTHAEAGKSNDDISMLYPETIDCIEDKDSSNDSCKIVSPIKSCKNILDGTSELSPEKNSNSNFTSLKSPPRTYLNHSFKDCSPYKIASNGSCSSKLTNLISSKLDSDILDCNNQDVLIVKELGKRNSLSFNDTLPLESDHESIEKHSTFPSVFLKENEDLDAAICLSQNVSFQNQSVNNMNVSVNNPNKELTTLEKHSCLSPEKLQLNSNSKYSTSISPLKSGSLYSESHKFNKMSCFDYNECEMNVVSSPEILVCDSDDENVEHASSNENNFSQNASSIKNNFVKKPSETENSPVRIFCYDSDVNFLDKTKLNSPNKYNDNLFCHDSYNQSTPVTNTFITSEKLISSNKSRSPELICCDSNSDDKLDVVACLPFSNSNKASDMQNVEDCITLETDNKNSQGQTMKTSPYKNSSLSSPESPWTFKTCNSSEDVSVSKELKSSKSSSVSSQLRTNLESKYSKTNDKCNSKSDSSVSTPKDLVKFKISDSPITPLPDYGKMMTPQIKEALKKIGVKAMPRKKAVAVLSHIYNETHPWNDGSSSSTVHDVECTSQTQSKSQKKNLSLPKKRKGTAQTCEGDAKKKMKKCTSTLQNENDFQDKVTKKPSKSCCLPNEKTGSSSSQKDFPVFDTSPESVKNISSGSNNSRNGEEPNLNISSELSDGGLPECKENTKLLRNYILAKDELYTKILNYMPINLMEFQQELKENGIKISVKQLTDYLDEQCITFTYPRKEEYKKKQQVRTQRFRKRMIAKLSQQGSSNIS</sequence>